<dbReference type="InterPro" id="IPR008979">
    <property type="entry name" value="Galactose-bd-like_sf"/>
</dbReference>
<protein>
    <recommendedName>
        <fullName evidence="1">F5/8 type C domain-containing protein</fullName>
    </recommendedName>
</protein>
<dbReference type="Pfam" id="PF00754">
    <property type="entry name" value="F5_F8_type_C"/>
    <property type="match status" value="1"/>
</dbReference>
<dbReference type="Gene3D" id="2.60.40.1080">
    <property type="match status" value="1"/>
</dbReference>
<dbReference type="PROSITE" id="PS50022">
    <property type="entry name" value="FA58C_3"/>
    <property type="match status" value="1"/>
</dbReference>
<proteinExistence type="predicted"/>
<dbReference type="InterPro" id="IPR000421">
    <property type="entry name" value="FA58C"/>
</dbReference>
<organism evidence="2 3">
    <name type="scientific">Paenibacillus albilobatus</name>
    <dbReference type="NCBI Taxonomy" id="2716884"/>
    <lineage>
        <taxon>Bacteria</taxon>
        <taxon>Bacillati</taxon>
        <taxon>Bacillota</taxon>
        <taxon>Bacilli</taxon>
        <taxon>Bacillales</taxon>
        <taxon>Paenibacillaceae</taxon>
        <taxon>Paenibacillus</taxon>
    </lineage>
</organism>
<dbReference type="Proteomes" id="UP000679779">
    <property type="component" value="Unassembled WGS sequence"/>
</dbReference>
<evidence type="ECO:0000313" key="3">
    <source>
        <dbReference type="Proteomes" id="UP000679779"/>
    </source>
</evidence>
<evidence type="ECO:0000313" key="2">
    <source>
        <dbReference type="EMBL" id="GIO29599.1"/>
    </source>
</evidence>
<dbReference type="SUPFAM" id="SSF49373">
    <property type="entry name" value="Invasin/intimin cell-adhesion fragments"/>
    <property type="match status" value="1"/>
</dbReference>
<dbReference type="Gene3D" id="2.60.120.260">
    <property type="entry name" value="Galactose-binding domain-like"/>
    <property type="match status" value="1"/>
</dbReference>
<dbReference type="SUPFAM" id="SSF49785">
    <property type="entry name" value="Galactose-binding domain-like"/>
    <property type="match status" value="1"/>
</dbReference>
<reference evidence="2" key="1">
    <citation type="submission" date="2021-03" db="EMBL/GenBank/DDBJ databases">
        <title>Antimicrobial resistance genes in bacteria isolated from Japanese honey, and their potential for conferring macrolide and lincosamide resistance in the American foulbrood pathogen Paenibacillus larvae.</title>
        <authorList>
            <person name="Okamoto M."/>
            <person name="Kumagai M."/>
            <person name="Kanamori H."/>
            <person name="Takamatsu D."/>
        </authorList>
    </citation>
    <scope>NUCLEOTIDE SEQUENCE</scope>
    <source>
        <strain evidence="2">J2TS6</strain>
    </source>
</reference>
<name>A0A919XBU6_9BACL</name>
<evidence type="ECO:0000259" key="1">
    <source>
        <dbReference type="PROSITE" id="PS50022"/>
    </source>
</evidence>
<gene>
    <name evidence="2" type="ORF">J2TS6_07400</name>
</gene>
<dbReference type="EMBL" id="BORQ01000001">
    <property type="protein sequence ID" value="GIO29599.1"/>
    <property type="molecule type" value="Genomic_DNA"/>
</dbReference>
<accession>A0A919XBU6</accession>
<sequence length="483" mass="52544">MPEKHESTTGTTPFFLSGYGNEDDGKGNYGKFAFPNSTTGPQWGYATSRDNNIYLHIMKGPDGKKGFDAIAGKSLTIRPIKDKVTSVTWLNKNIPVTSFVQNGDSLTIKLANVQEDPIDSIIKIATDNAARKYTLTNVIATGEQLSPASLKINAEGYMTYPALKAKLSGLTYSSTNPKIAAVNANGIVTPKSNGTTSITVSGSYEGVTKQDTLKVTAKDGKIYVGENMIGATLFVNGKETYGEFGTLEKLGYQIEGRSSKGGAIGLGAAKIKWHGGIVDLKAGDKYKPVVIKEVNTFTFKKNEIITPNVEQPARGVVWADVTLDGKTFTTNKVFMDLLPYQNLARTAEITASHNQEAVNHLVDGKAIDGIHFDRSKWSLAADEKAWVQFKLPTQSQIANVNINFNSLDQKYINTPKTIKIQTSDDGMEWKDVSTVNGPTGDAYFGFYNQYPINKEAQYVKLIFDSGSNGSTMDLLEVAINGIY</sequence>
<dbReference type="InterPro" id="IPR008964">
    <property type="entry name" value="Invasin/intimin_cell_adhesion"/>
</dbReference>
<feature type="domain" description="F5/8 type C" evidence="1">
    <location>
        <begin position="330"/>
        <end position="482"/>
    </location>
</feature>
<dbReference type="AlphaFoldDB" id="A0A919XBU6"/>
<dbReference type="RefSeq" id="WP_160037775.1">
    <property type="nucleotide sequence ID" value="NZ_BORQ01000001.1"/>
</dbReference>
<keyword evidence="3" id="KW-1185">Reference proteome</keyword>
<comment type="caution">
    <text evidence="2">The sequence shown here is derived from an EMBL/GenBank/DDBJ whole genome shotgun (WGS) entry which is preliminary data.</text>
</comment>